<sequence length="94" mass="10234">MKLKLLSIAAIAAVTTLPLTAQADARATDLARALNSQPLSMRDAMPQQGHEVINAHIASDSTEALRKARLRLQSRHVEMTDFMLNLDLGRAATK</sequence>
<keyword evidence="1" id="KW-0732">Signal</keyword>
<feature type="signal peptide" evidence="1">
    <location>
        <begin position="1"/>
        <end position="23"/>
    </location>
</feature>
<dbReference type="EMBL" id="CP098827">
    <property type="protein sequence ID" value="XBO71231.1"/>
    <property type="molecule type" value="Genomic_DNA"/>
</dbReference>
<dbReference type="RefSeq" id="WP_045993899.1">
    <property type="nucleotide sequence ID" value="NZ_CP098827.1"/>
</dbReference>
<accession>A0AAU7KHR6</accession>
<feature type="chain" id="PRO_5043997569" description="DUF4148 domain-containing protein" evidence="1">
    <location>
        <begin position="24"/>
        <end position="94"/>
    </location>
</feature>
<proteinExistence type="predicted"/>
<organism evidence="2">
    <name type="scientific">Halomonas sp. RT37</name>
    <dbReference type="NCBI Taxonomy" id="2950872"/>
    <lineage>
        <taxon>Bacteria</taxon>
        <taxon>Pseudomonadati</taxon>
        <taxon>Pseudomonadota</taxon>
        <taxon>Gammaproteobacteria</taxon>
        <taxon>Oceanospirillales</taxon>
        <taxon>Halomonadaceae</taxon>
        <taxon>Halomonas</taxon>
    </lineage>
</organism>
<evidence type="ECO:0008006" key="3">
    <source>
        <dbReference type="Google" id="ProtNLM"/>
    </source>
</evidence>
<evidence type="ECO:0000313" key="2">
    <source>
        <dbReference type="EMBL" id="XBO71231.1"/>
    </source>
</evidence>
<dbReference type="AlphaFoldDB" id="A0AAU7KHR6"/>
<protein>
    <recommendedName>
        <fullName evidence="3">DUF4148 domain-containing protein</fullName>
    </recommendedName>
</protein>
<evidence type="ECO:0000256" key="1">
    <source>
        <dbReference type="SAM" id="SignalP"/>
    </source>
</evidence>
<name>A0AAU7KHR6_9GAMM</name>
<reference evidence="2" key="1">
    <citation type="submission" date="2022-06" db="EMBL/GenBank/DDBJ databases">
        <title>A novel DMS-producing enzyme.</title>
        <authorList>
            <person name="Zhang Y."/>
        </authorList>
    </citation>
    <scope>NUCLEOTIDE SEQUENCE</scope>
    <source>
        <strain evidence="2">RT37</strain>
    </source>
</reference>
<gene>
    <name evidence="2" type="ORF">NFG58_00480</name>
</gene>